<name>A0A654TT70_MYCTX</name>
<dbReference type="EMBL" id="CFOH01001112">
    <property type="protein sequence ID" value="CFE79199.1"/>
    <property type="molecule type" value="Genomic_DNA"/>
</dbReference>
<reference evidence="2 3" key="1">
    <citation type="submission" date="2015-03" db="EMBL/GenBank/DDBJ databases">
        <authorList>
            <consortium name="Pathogen Informatics"/>
        </authorList>
    </citation>
    <scope>NUCLEOTIDE SEQUENCE [LARGE SCALE GENOMIC DNA]</scope>
    <source>
        <strain evidence="2 3">H09601792</strain>
    </source>
</reference>
<feature type="compositionally biased region" description="Basic and acidic residues" evidence="1">
    <location>
        <begin position="27"/>
        <end position="43"/>
    </location>
</feature>
<evidence type="ECO:0000256" key="1">
    <source>
        <dbReference type="SAM" id="MobiDB-lite"/>
    </source>
</evidence>
<dbReference type="AlphaFoldDB" id="A0A654TT70"/>
<evidence type="ECO:0000313" key="2">
    <source>
        <dbReference type="EMBL" id="CFE79199.1"/>
    </source>
</evidence>
<organism evidence="2 3">
    <name type="scientific">Mycobacterium tuberculosis</name>
    <dbReference type="NCBI Taxonomy" id="1773"/>
    <lineage>
        <taxon>Bacteria</taxon>
        <taxon>Bacillati</taxon>
        <taxon>Actinomycetota</taxon>
        <taxon>Actinomycetes</taxon>
        <taxon>Mycobacteriales</taxon>
        <taxon>Mycobacteriaceae</taxon>
        <taxon>Mycobacterium</taxon>
        <taxon>Mycobacterium tuberculosis complex</taxon>
    </lineage>
</organism>
<dbReference type="Proteomes" id="UP000046947">
    <property type="component" value="Unassembled WGS sequence"/>
</dbReference>
<sequence length="43" mass="4642">MLSAGQPQHVGLGGITMHGEQTGCRGTFEDTRIGVDDHNFTRN</sequence>
<evidence type="ECO:0000313" key="3">
    <source>
        <dbReference type="Proteomes" id="UP000046947"/>
    </source>
</evidence>
<feature type="region of interest" description="Disordered" evidence="1">
    <location>
        <begin position="1"/>
        <end position="43"/>
    </location>
</feature>
<gene>
    <name evidence="2" type="ORF">ERS007688_04160</name>
</gene>
<proteinExistence type="predicted"/>
<accession>A0A654TT70</accession>
<protein>
    <submittedName>
        <fullName evidence="2">Uncharacterized protein</fullName>
    </submittedName>
</protein>